<evidence type="ECO:0000313" key="1">
    <source>
        <dbReference type="EMBL" id="DAE01093.1"/>
    </source>
</evidence>
<sequence>MTFEKLIDKITEDCFRFFGFRSFDEVDRLTFPEYELLCKAHKLSTVDKDMWVHKLAYLNFMAKASRKAGKTRTKPVYETFDKFYDYQKALEKVEREYDTERNERFLAISRKMKEERREE</sequence>
<proteinExistence type="predicted"/>
<dbReference type="EMBL" id="BK015319">
    <property type="protein sequence ID" value="DAE01093.1"/>
    <property type="molecule type" value="Genomic_DNA"/>
</dbReference>
<organism evidence="1">
    <name type="scientific">Myoviridae sp. ctegP15</name>
    <dbReference type="NCBI Taxonomy" id="2825146"/>
    <lineage>
        <taxon>Viruses</taxon>
        <taxon>Duplodnaviria</taxon>
        <taxon>Heunggongvirae</taxon>
        <taxon>Uroviricota</taxon>
        <taxon>Caudoviricetes</taxon>
    </lineage>
</organism>
<name>A0A8S5P374_9CAUD</name>
<protein>
    <submittedName>
        <fullName evidence="1">Uncharacterized protein</fullName>
    </submittedName>
</protein>
<accession>A0A8S5P374</accession>
<reference evidence="1" key="1">
    <citation type="journal article" date="2021" name="Proc. Natl. Acad. Sci. U.S.A.">
        <title>A Catalog of Tens of Thousands of Viruses from Human Metagenomes Reveals Hidden Associations with Chronic Diseases.</title>
        <authorList>
            <person name="Tisza M.J."/>
            <person name="Buck C.B."/>
        </authorList>
    </citation>
    <scope>NUCLEOTIDE SEQUENCE</scope>
    <source>
        <strain evidence="1">CtegP15</strain>
    </source>
</reference>